<dbReference type="PANTHER" id="PTHR24282">
    <property type="entry name" value="CYTOCHROME P450 FAMILY MEMBER"/>
    <property type="match status" value="1"/>
</dbReference>
<dbReference type="Gene3D" id="1.10.630.10">
    <property type="entry name" value="Cytochrome P450"/>
    <property type="match status" value="1"/>
</dbReference>
<evidence type="ECO:0000256" key="2">
    <source>
        <dbReference type="ARBA" id="ARBA00010617"/>
    </source>
</evidence>
<gene>
    <name evidence="13" type="ORF">CTI12_AA198680</name>
</gene>
<reference evidence="13 14" key="1">
    <citation type="journal article" date="2018" name="Mol. Plant">
        <title>The genome of Artemisia annua provides insight into the evolution of Asteraceae family and artemisinin biosynthesis.</title>
        <authorList>
            <person name="Shen Q."/>
            <person name="Zhang L."/>
            <person name="Liao Z."/>
            <person name="Wang S."/>
            <person name="Yan T."/>
            <person name="Shi P."/>
            <person name="Liu M."/>
            <person name="Fu X."/>
            <person name="Pan Q."/>
            <person name="Wang Y."/>
            <person name="Lv Z."/>
            <person name="Lu X."/>
            <person name="Zhang F."/>
            <person name="Jiang W."/>
            <person name="Ma Y."/>
            <person name="Chen M."/>
            <person name="Hao X."/>
            <person name="Li L."/>
            <person name="Tang Y."/>
            <person name="Lv G."/>
            <person name="Zhou Y."/>
            <person name="Sun X."/>
            <person name="Brodelius P.E."/>
            <person name="Rose J.K.C."/>
            <person name="Tang K."/>
        </authorList>
    </citation>
    <scope>NUCLEOTIDE SEQUENCE [LARGE SCALE GENOMIC DNA]</scope>
    <source>
        <strain evidence="14">cv. Huhao1</strain>
        <tissue evidence="13">Leaf</tissue>
    </source>
</reference>
<dbReference type="GO" id="GO:0016705">
    <property type="term" value="F:oxidoreductase activity, acting on paired donors, with incorporation or reduction of molecular oxygen"/>
    <property type="evidence" value="ECO:0007669"/>
    <property type="project" value="InterPro"/>
</dbReference>
<keyword evidence="8 11" id="KW-0408">Iron</keyword>
<dbReference type="GO" id="GO:0005506">
    <property type="term" value="F:iron ion binding"/>
    <property type="evidence" value="ECO:0007669"/>
    <property type="project" value="InterPro"/>
</dbReference>
<dbReference type="EMBL" id="PKPP01001732">
    <property type="protein sequence ID" value="PWA80366.1"/>
    <property type="molecule type" value="Genomic_DNA"/>
</dbReference>
<evidence type="ECO:0000256" key="6">
    <source>
        <dbReference type="ARBA" id="ARBA00022989"/>
    </source>
</evidence>
<evidence type="ECO:0000256" key="5">
    <source>
        <dbReference type="ARBA" id="ARBA00022723"/>
    </source>
</evidence>
<organism evidence="13 14">
    <name type="scientific">Artemisia annua</name>
    <name type="common">Sweet wormwood</name>
    <dbReference type="NCBI Taxonomy" id="35608"/>
    <lineage>
        <taxon>Eukaryota</taxon>
        <taxon>Viridiplantae</taxon>
        <taxon>Streptophyta</taxon>
        <taxon>Embryophyta</taxon>
        <taxon>Tracheophyta</taxon>
        <taxon>Spermatophyta</taxon>
        <taxon>Magnoliopsida</taxon>
        <taxon>eudicotyledons</taxon>
        <taxon>Gunneridae</taxon>
        <taxon>Pentapetalae</taxon>
        <taxon>asterids</taxon>
        <taxon>campanulids</taxon>
        <taxon>Asterales</taxon>
        <taxon>Asteraceae</taxon>
        <taxon>Asteroideae</taxon>
        <taxon>Anthemideae</taxon>
        <taxon>Artemisiinae</taxon>
        <taxon>Artemisia</taxon>
    </lineage>
</organism>
<keyword evidence="3 11" id="KW-0349">Heme</keyword>
<dbReference type="InterPro" id="IPR050665">
    <property type="entry name" value="Cytochrome_P450_Monooxygen"/>
</dbReference>
<evidence type="ECO:0000256" key="11">
    <source>
        <dbReference type="PIRSR" id="PIRSR602401-1"/>
    </source>
</evidence>
<comment type="similarity">
    <text evidence="2 12">Belongs to the cytochrome P450 family.</text>
</comment>
<keyword evidence="6" id="KW-1133">Transmembrane helix</keyword>
<dbReference type="InterPro" id="IPR036396">
    <property type="entry name" value="Cyt_P450_sf"/>
</dbReference>
<dbReference type="STRING" id="35608.A0A2U1P3M8"/>
<dbReference type="GO" id="GO:0020037">
    <property type="term" value="F:heme binding"/>
    <property type="evidence" value="ECO:0007669"/>
    <property type="project" value="InterPro"/>
</dbReference>
<evidence type="ECO:0000256" key="12">
    <source>
        <dbReference type="RuleBase" id="RU000461"/>
    </source>
</evidence>
<name>A0A2U1P3M8_ARTAN</name>
<dbReference type="Pfam" id="PF00067">
    <property type="entry name" value="p450"/>
    <property type="match status" value="1"/>
</dbReference>
<dbReference type="InterPro" id="IPR017972">
    <property type="entry name" value="Cyt_P450_CS"/>
</dbReference>
<dbReference type="InterPro" id="IPR002401">
    <property type="entry name" value="Cyt_P450_E_grp-I"/>
</dbReference>
<dbReference type="GO" id="GO:0016020">
    <property type="term" value="C:membrane"/>
    <property type="evidence" value="ECO:0007669"/>
    <property type="project" value="UniProtKB-SubCell"/>
</dbReference>
<evidence type="ECO:0000313" key="13">
    <source>
        <dbReference type="EMBL" id="PWA80366.1"/>
    </source>
</evidence>
<sequence length="499" mass="56202">MPNNTVKGDQLTMLILAGKTFAYSAGNIRFLCITDPELVKEVSLHTSLDLGKPSYLSKDRGPLFGQGILSSNGPYWSHQRKIIAPHLYPDKVKDMVTLMANATSTVLHSWESKIKQSGDFADIRIDNDLRSVSADIISRACFGSNYSQGEMIFSKLRALQGVMSKASIGVPVLRYVPSKNNRETWKLENDINSRIIQVVKSSDEGTGGKDLLQTIIEAAKKDGGEANKWIHIDSHKFVVDNCKSLYFAGYETTATSASWCLMLLAKYPEWQSRCRAEVLDICRDKLPDMTMLQSMKMLTMVIQEALRLYPPVAFTVRETLKDIKFKNILIPKGINVQIVIPMLHQQAELWGSDVYEFKPERFAEGTKSACKIPQAYMPFGMGPRICAGQHFAITELKTSKCSWHLLLSVLNSSKPESRIIVTDHKKNLQCNQHSSNEKRPKFLFLVIDYTTGKLTLIFQEALLILTHGYTGKKHTRTLIFQATRLSIVNISSFHNWSSL</sequence>
<keyword evidence="10" id="KW-0472">Membrane</keyword>
<comment type="subcellular location">
    <subcellularLocation>
        <location evidence="1">Membrane</location>
    </subcellularLocation>
</comment>
<dbReference type="InterPro" id="IPR001128">
    <property type="entry name" value="Cyt_P450"/>
</dbReference>
<dbReference type="Proteomes" id="UP000245207">
    <property type="component" value="Unassembled WGS sequence"/>
</dbReference>
<evidence type="ECO:0000256" key="10">
    <source>
        <dbReference type="ARBA" id="ARBA00023136"/>
    </source>
</evidence>
<dbReference type="GO" id="GO:0004497">
    <property type="term" value="F:monooxygenase activity"/>
    <property type="evidence" value="ECO:0007669"/>
    <property type="project" value="UniProtKB-KW"/>
</dbReference>
<dbReference type="PRINTS" id="PR00385">
    <property type="entry name" value="P450"/>
</dbReference>
<dbReference type="OrthoDB" id="1470350at2759"/>
<comment type="cofactor">
    <cofactor evidence="11">
        <name>heme</name>
        <dbReference type="ChEBI" id="CHEBI:30413"/>
    </cofactor>
</comment>
<dbReference type="AlphaFoldDB" id="A0A2U1P3M8"/>
<dbReference type="SUPFAM" id="SSF48264">
    <property type="entry name" value="Cytochrome P450"/>
    <property type="match status" value="1"/>
</dbReference>
<evidence type="ECO:0000256" key="4">
    <source>
        <dbReference type="ARBA" id="ARBA00022692"/>
    </source>
</evidence>
<evidence type="ECO:0000313" key="14">
    <source>
        <dbReference type="Proteomes" id="UP000245207"/>
    </source>
</evidence>
<keyword evidence="5 11" id="KW-0479">Metal-binding</keyword>
<evidence type="ECO:0000256" key="9">
    <source>
        <dbReference type="ARBA" id="ARBA00023033"/>
    </source>
</evidence>
<keyword evidence="4" id="KW-0812">Transmembrane</keyword>
<keyword evidence="9 12" id="KW-0503">Monooxygenase</keyword>
<evidence type="ECO:0000256" key="3">
    <source>
        <dbReference type="ARBA" id="ARBA00022617"/>
    </source>
</evidence>
<keyword evidence="14" id="KW-1185">Reference proteome</keyword>
<evidence type="ECO:0000256" key="7">
    <source>
        <dbReference type="ARBA" id="ARBA00023002"/>
    </source>
</evidence>
<accession>A0A2U1P3M8</accession>
<dbReference type="PANTHER" id="PTHR24282:SF260">
    <property type="entry name" value="CYTOCHROME P450 714C2-LIKE"/>
    <property type="match status" value="1"/>
</dbReference>
<evidence type="ECO:0000256" key="8">
    <source>
        <dbReference type="ARBA" id="ARBA00023004"/>
    </source>
</evidence>
<dbReference type="PROSITE" id="PS00086">
    <property type="entry name" value="CYTOCHROME_P450"/>
    <property type="match status" value="1"/>
</dbReference>
<protein>
    <submittedName>
        <fullName evidence="13">Cytochrome P450 714C2</fullName>
    </submittedName>
</protein>
<keyword evidence="7 12" id="KW-0560">Oxidoreductase</keyword>
<feature type="binding site" description="axial binding residue" evidence="11">
    <location>
        <position position="386"/>
    </location>
    <ligand>
        <name>heme</name>
        <dbReference type="ChEBI" id="CHEBI:30413"/>
    </ligand>
    <ligandPart>
        <name>Fe</name>
        <dbReference type="ChEBI" id="CHEBI:18248"/>
    </ligandPart>
</feature>
<proteinExistence type="inferred from homology"/>
<evidence type="ECO:0000256" key="1">
    <source>
        <dbReference type="ARBA" id="ARBA00004370"/>
    </source>
</evidence>
<dbReference type="PRINTS" id="PR00463">
    <property type="entry name" value="EP450I"/>
</dbReference>
<comment type="caution">
    <text evidence="13">The sequence shown here is derived from an EMBL/GenBank/DDBJ whole genome shotgun (WGS) entry which is preliminary data.</text>
</comment>